<dbReference type="Proteomes" id="UP000601435">
    <property type="component" value="Unassembled WGS sequence"/>
</dbReference>
<evidence type="ECO:0000313" key="2">
    <source>
        <dbReference type="EMBL" id="CAE7570798.1"/>
    </source>
</evidence>
<sequence length="60" mass="6631">MKPCTAASRRNFSSSASPALFSGRNEPLPGRSTGFSSWSPMPYTSVRRHCGRFWSKLHGV</sequence>
<keyword evidence="3" id="KW-1185">Reference proteome</keyword>
<evidence type="ECO:0000256" key="1">
    <source>
        <dbReference type="SAM" id="MobiDB-lite"/>
    </source>
</evidence>
<evidence type="ECO:0000313" key="3">
    <source>
        <dbReference type="Proteomes" id="UP000601435"/>
    </source>
</evidence>
<reference evidence="2" key="1">
    <citation type="submission" date="2021-02" db="EMBL/GenBank/DDBJ databases">
        <authorList>
            <person name="Dougan E. K."/>
            <person name="Rhodes N."/>
            <person name="Thang M."/>
            <person name="Chan C."/>
        </authorList>
    </citation>
    <scope>NUCLEOTIDE SEQUENCE</scope>
</reference>
<comment type="caution">
    <text evidence="2">The sequence shown here is derived from an EMBL/GenBank/DDBJ whole genome shotgun (WGS) entry which is preliminary data.</text>
</comment>
<protein>
    <submittedName>
        <fullName evidence="2">Uncharacterized protein</fullName>
    </submittedName>
</protein>
<gene>
    <name evidence="2" type="ORF">SNEC2469_LOCUS16647</name>
</gene>
<feature type="region of interest" description="Disordered" evidence="1">
    <location>
        <begin position="1"/>
        <end position="32"/>
    </location>
</feature>
<dbReference type="AlphaFoldDB" id="A0A812UCR1"/>
<accession>A0A812UCR1</accession>
<dbReference type="EMBL" id="CAJNJA010027143">
    <property type="protein sequence ID" value="CAE7570798.1"/>
    <property type="molecule type" value="Genomic_DNA"/>
</dbReference>
<organism evidence="2 3">
    <name type="scientific">Symbiodinium necroappetens</name>
    <dbReference type="NCBI Taxonomy" id="1628268"/>
    <lineage>
        <taxon>Eukaryota</taxon>
        <taxon>Sar</taxon>
        <taxon>Alveolata</taxon>
        <taxon>Dinophyceae</taxon>
        <taxon>Suessiales</taxon>
        <taxon>Symbiodiniaceae</taxon>
        <taxon>Symbiodinium</taxon>
    </lineage>
</organism>
<name>A0A812UCR1_9DINO</name>
<proteinExistence type="predicted"/>
<feature type="compositionally biased region" description="Low complexity" evidence="1">
    <location>
        <begin position="1"/>
        <end position="19"/>
    </location>
</feature>